<gene>
    <name evidence="8" type="primary">mog</name>
    <name evidence="8" type="ORF">NNJEOMEG_01772</name>
</gene>
<dbReference type="InterPro" id="IPR036425">
    <property type="entry name" value="MoaB/Mog-like_dom_sf"/>
</dbReference>
<dbReference type="GO" id="GO:0006777">
    <property type="term" value="P:Mo-molybdopterin cofactor biosynthetic process"/>
    <property type="evidence" value="ECO:0007669"/>
    <property type="project" value="UniProtKB-KW"/>
</dbReference>
<keyword evidence="9" id="KW-1185">Reference proteome</keyword>
<evidence type="ECO:0000256" key="5">
    <source>
        <dbReference type="ARBA" id="ARBA00051131"/>
    </source>
</evidence>
<dbReference type="InterPro" id="IPR051920">
    <property type="entry name" value="MPT_Adenylyltrnsfr/MoaC-Rel"/>
</dbReference>
<evidence type="ECO:0000256" key="3">
    <source>
        <dbReference type="ARBA" id="ARBA00013491"/>
    </source>
</evidence>
<keyword evidence="4" id="KW-0501">Molybdenum cofactor biosynthesis</keyword>
<dbReference type="PANTHER" id="PTHR43764:SF1">
    <property type="entry name" value="MOLYBDOPTERIN MOLYBDOTRANSFERASE"/>
    <property type="match status" value="1"/>
</dbReference>
<evidence type="ECO:0000313" key="9">
    <source>
        <dbReference type="Proteomes" id="UP000494245"/>
    </source>
</evidence>
<dbReference type="AlphaFoldDB" id="A0A6V8LQC3"/>
<dbReference type="SUPFAM" id="SSF53218">
    <property type="entry name" value="Molybdenum cofactor biosynthesis proteins"/>
    <property type="match status" value="1"/>
</dbReference>
<comment type="pathway">
    <text evidence="1">Cofactor biosynthesis; molybdopterin biosynthesis.</text>
</comment>
<comment type="caution">
    <text evidence="8">The sequence shown here is derived from an EMBL/GenBank/DDBJ whole genome shotgun (WGS) entry which is preliminary data.</text>
</comment>
<accession>A0A6V8LQC3</accession>
<comment type="catalytic activity">
    <reaction evidence="5">
        <text>molybdopterin + ATP + H(+) = adenylyl-molybdopterin + diphosphate</text>
        <dbReference type="Rhea" id="RHEA:31331"/>
        <dbReference type="ChEBI" id="CHEBI:15378"/>
        <dbReference type="ChEBI" id="CHEBI:30616"/>
        <dbReference type="ChEBI" id="CHEBI:33019"/>
        <dbReference type="ChEBI" id="CHEBI:58698"/>
        <dbReference type="ChEBI" id="CHEBI:62727"/>
        <dbReference type="EC" id="2.7.7.75"/>
    </reaction>
</comment>
<evidence type="ECO:0000259" key="7">
    <source>
        <dbReference type="SMART" id="SM00852"/>
    </source>
</evidence>
<dbReference type="InterPro" id="IPR008284">
    <property type="entry name" value="MoCF_biosynth_CS"/>
</dbReference>
<dbReference type="Proteomes" id="UP000494245">
    <property type="component" value="Unassembled WGS sequence"/>
</dbReference>
<comment type="function">
    <text evidence="6">Catalyzes the adenylation of molybdopterin as part of the biosynthesis of the molybdenum-cofactor.</text>
</comment>
<evidence type="ECO:0000313" key="8">
    <source>
        <dbReference type="EMBL" id="GFK93934.1"/>
    </source>
</evidence>
<dbReference type="CDD" id="cd00886">
    <property type="entry name" value="MogA_MoaB"/>
    <property type="match status" value="1"/>
</dbReference>
<protein>
    <recommendedName>
        <fullName evidence="3">Molybdopterin adenylyltransferase</fullName>
        <ecNumber evidence="2">2.7.7.75</ecNumber>
    </recommendedName>
</protein>
<dbReference type="EMBL" id="BLTE01000007">
    <property type="protein sequence ID" value="GFK93934.1"/>
    <property type="molecule type" value="Genomic_DNA"/>
</dbReference>
<sequence>MNGSVLLALTQETTVLPGQRVFIAPGAPSGGLKPVFSSVGALPRLRVGTHLGRMAGTPLFQVAGRMRWPQGGAAPALDVVLADALDEVYFPMGATTLLAWSGGFSLAWVTLSDKGAAGLRDDASGPLIGDMVAAELGLSSIQGHILPDDPRQLKALIMDLALAQGFDIVVTTGGTGVAPRDITPEATGAVLETRLPGFETAMAMAGIQSTPRAVISRAMAGFVGNTLVVNLPGSPKGVRETLAAVLPAFEHALEKRQGDPGDCGGA</sequence>
<dbReference type="PANTHER" id="PTHR43764">
    <property type="entry name" value="MOLYBDENUM COFACTOR BIOSYNTHESIS"/>
    <property type="match status" value="1"/>
</dbReference>
<dbReference type="Pfam" id="PF00994">
    <property type="entry name" value="MoCF_biosynth"/>
    <property type="match status" value="1"/>
</dbReference>
<dbReference type="SMART" id="SM00852">
    <property type="entry name" value="MoCF_biosynth"/>
    <property type="match status" value="1"/>
</dbReference>
<organism evidence="8 9">
    <name type="scientific">Fundidesulfovibrio magnetotacticus</name>
    <dbReference type="NCBI Taxonomy" id="2730080"/>
    <lineage>
        <taxon>Bacteria</taxon>
        <taxon>Pseudomonadati</taxon>
        <taxon>Thermodesulfobacteriota</taxon>
        <taxon>Desulfovibrionia</taxon>
        <taxon>Desulfovibrionales</taxon>
        <taxon>Desulfovibrionaceae</taxon>
        <taxon>Fundidesulfovibrio</taxon>
    </lineage>
</organism>
<reference evidence="8 9" key="2">
    <citation type="submission" date="2020-05" db="EMBL/GenBank/DDBJ databases">
        <title>Draft genome sequence of Desulfovibrio sp. strainFSS-1.</title>
        <authorList>
            <person name="Shimoshige H."/>
            <person name="Kobayashi H."/>
            <person name="Maekawa T."/>
        </authorList>
    </citation>
    <scope>NUCLEOTIDE SEQUENCE [LARGE SCALE GENOMIC DNA]</scope>
    <source>
        <strain evidence="8 9">SIID29052-01</strain>
    </source>
</reference>
<evidence type="ECO:0000256" key="4">
    <source>
        <dbReference type="ARBA" id="ARBA00023150"/>
    </source>
</evidence>
<dbReference type="PROSITE" id="PS01078">
    <property type="entry name" value="MOCF_BIOSYNTHESIS_1"/>
    <property type="match status" value="1"/>
</dbReference>
<dbReference type="InterPro" id="IPR001453">
    <property type="entry name" value="MoaB/Mog_dom"/>
</dbReference>
<name>A0A6V8LQC3_9BACT</name>
<proteinExistence type="predicted"/>
<feature type="domain" description="MoaB/Mog" evidence="7">
    <location>
        <begin position="107"/>
        <end position="252"/>
    </location>
</feature>
<evidence type="ECO:0000256" key="2">
    <source>
        <dbReference type="ARBA" id="ARBA00012509"/>
    </source>
</evidence>
<keyword evidence="8" id="KW-0548">Nucleotidyltransferase</keyword>
<dbReference type="UniPathway" id="UPA00344"/>
<dbReference type="NCBIfam" id="TIGR00177">
    <property type="entry name" value="molyb_syn"/>
    <property type="match status" value="1"/>
</dbReference>
<dbReference type="EC" id="2.7.7.75" evidence="2"/>
<evidence type="ECO:0000256" key="1">
    <source>
        <dbReference type="ARBA" id="ARBA00005046"/>
    </source>
</evidence>
<evidence type="ECO:0000256" key="6">
    <source>
        <dbReference type="ARBA" id="ARBA00058212"/>
    </source>
</evidence>
<keyword evidence="8" id="KW-0808">Transferase</keyword>
<reference evidence="8 9" key="1">
    <citation type="submission" date="2020-04" db="EMBL/GenBank/DDBJ databases">
        <authorList>
            <consortium name="Desulfovibrio sp. FSS-1 genome sequencing consortium"/>
            <person name="Shimoshige H."/>
            <person name="Kobayashi H."/>
            <person name="Maekawa T."/>
        </authorList>
    </citation>
    <scope>NUCLEOTIDE SEQUENCE [LARGE SCALE GENOMIC DNA]</scope>
    <source>
        <strain evidence="8 9">SIID29052-01</strain>
    </source>
</reference>
<dbReference type="Gene3D" id="3.40.980.10">
    <property type="entry name" value="MoaB/Mog-like domain"/>
    <property type="match status" value="1"/>
</dbReference>
<dbReference type="RefSeq" id="WP_173083503.1">
    <property type="nucleotide sequence ID" value="NZ_BLTE01000007.1"/>
</dbReference>
<dbReference type="GO" id="GO:0061598">
    <property type="term" value="F:molybdopterin adenylyltransferase activity"/>
    <property type="evidence" value="ECO:0007669"/>
    <property type="project" value="UniProtKB-EC"/>
</dbReference>